<gene>
    <name evidence="2" type="ORF">SERLA73DRAFT_178062</name>
</gene>
<feature type="non-terminal residue" evidence="2">
    <location>
        <position position="1"/>
    </location>
</feature>
<feature type="region of interest" description="Disordered" evidence="1">
    <location>
        <begin position="56"/>
        <end position="85"/>
    </location>
</feature>
<sequence length="85" mass="9494">DAVVYCNDSKPIGSSPRTSNSKTDRRFVTDLHAVVVVRTTVTDKPVPNILFQPIPTADLRGTPNTKRYRPTCPLNREVNDDRDIA</sequence>
<dbReference type="InParanoid" id="F8PQH5"/>
<evidence type="ECO:0000313" key="2">
    <source>
        <dbReference type="EMBL" id="EGO02223.1"/>
    </source>
</evidence>
<evidence type="ECO:0000313" key="3">
    <source>
        <dbReference type="Proteomes" id="UP000008063"/>
    </source>
</evidence>
<keyword evidence="3" id="KW-1185">Reference proteome</keyword>
<dbReference type="EMBL" id="GL945477">
    <property type="protein sequence ID" value="EGO02223.1"/>
    <property type="molecule type" value="Genomic_DNA"/>
</dbReference>
<reference evidence="3" key="1">
    <citation type="journal article" date="2011" name="Science">
        <title>The plant cell wall-decomposing machinery underlies the functional diversity of forest fungi.</title>
        <authorList>
            <person name="Eastwood D.C."/>
            <person name="Floudas D."/>
            <person name="Binder M."/>
            <person name="Majcherczyk A."/>
            <person name="Schneider P."/>
            <person name="Aerts A."/>
            <person name="Asiegbu F.O."/>
            <person name="Baker S.E."/>
            <person name="Barry K."/>
            <person name="Bendiksby M."/>
            <person name="Blumentritt M."/>
            <person name="Coutinho P.M."/>
            <person name="Cullen D."/>
            <person name="de Vries R.P."/>
            <person name="Gathman A."/>
            <person name="Goodell B."/>
            <person name="Henrissat B."/>
            <person name="Ihrmark K."/>
            <person name="Kauserud H."/>
            <person name="Kohler A."/>
            <person name="LaButti K."/>
            <person name="Lapidus A."/>
            <person name="Lavin J.L."/>
            <person name="Lee Y.-H."/>
            <person name="Lindquist E."/>
            <person name="Lilly W."/>
            <person name="Lucas S."/>
            <person name="Morin E."/>
            <person name="Murat C."/>
            <person name="Oguiza J.A."/>
            <person name="Park J."/>
            <person name="Pisabarro A.G."/>
            <person name="Riley R."/>
            <person name="Rosling A."/>
            <person name="Salamov A."/>
            <person name="Schmidt O."/>
            <person name="Schmutz J."/>
            <person name="Skrede I."/>
            <person name="Stenlid J."/>
            <person name="Wiebenga A."/>
            <person name="Xie X."/>
            <person name="Kuees U."/>
            <person name="Hibbett D.S."/>
            <person name="Hoffmeister D."/>
            <person name="Hoegberg N."/>
            <person name="Martin F."/>
            <person name="Grigoriev I.V."/>
            <person name="Watkinson S.C."/>
        </authorList>
    </citation>
    <scope>NUCLEOTIDE SEQUENCE [LARGE SCALE GENOMIC DNA]</scope>
    <source>
        <strain evidence="3">strain S7.3</strain>
    </source>
</reference>
<feature type="region of interest" description="Disordered" evidence="1">
    <location>
        <begin position="1"/>
        <end position="23"/>
    </location>
</feature>
<dbReference type="AlphaFoldDB" id="F8PQH5"/>
<organism evidence="3">
    <name type="scientific">Serpula lacrymans var. lacrymans (strain S7.3)</name>
    <name type="common">Dry rot fungus</name>
    <dbReference type="NCBI Taxonomy" id="936435"/>
    <lineage>
        <taxon>Eukaryota</taxon>
        <taxon>Fungi</taxon>
        <taxon>Dikarya</taxon>
        <taxon>Basidiomycota</taxon>
        <taxon>Agaricomycotina</taxon>
        <taxon>Agaricomycetes</taxon>
        <taxon>Agaricomycetidae</taxon>
        <taxon>Boletales</taxon>
        <taxon>Coniophorineae</taxon>
        <taxon>Serpulaceae</taxon>
        <taxon>Serpula</taxon>
    </lineage>
</organism>
<protein>
    <submittedName>
        <fullName evidence="2">Uncharacterized protein</fullName>
    </submittedName>
</protein>
<dbReference type="Proteomes" id="UP000008063">
    <property type="component" value="Unassembled WGS sequence"/>
</dbReference>
<evidence type="ECO:0000256" key="1">
    <source>
        <dbReference type="SAM" id="MobiDB-lite"/>
    </source>
</evidence>
<name>F8PQH5_SERL3</name>
<proteinExistence type="predicted"/>
<dbReference type="HOGENOM" id="CLU_2518805_0_0_1"/>
<accession>F8PQH5</accession>